<evidence type="ECO:0000256" key="1">
    <source>
        <dbReference type="SAM" id="MobiDB-lite"/>
    </source>
</evidence>
<evidence type="ECO:0000313" key="5">
    <source>
        <dbReference type="Proteomes" id="UP000298050"/>
    </source>
</evidence>
<dbReference type="InterPro" id="IPR032389">
    <property type="entry name" value="GspB_C"/>
</dbReference>
<feature type="transmembrane region" description="Helical" evidence="2">
    <location>
        <begin position="35"/>
        <end position="56"/>
    </location>
</feature>
<dbReference type="EMBL" id="SRLE01000012">
    <property type="protein sequence ID" value="TGD71895.1"/>
    <property type="molecule type" value="Genomic_DNA"/>
</dbReference>
<dbReference type="AlphaFoldDB" id="A0A4Z0LXT7"/>
<feature type="compositionally biased region" description="Low complexity" evidence="1">
    <location>
        <begin position="204"/>
        <end position="223"/>
    </location>
</feature>
<keyword evidence="2" id="KW-0472">Membrane</keyword>
<feature type="compositionally biased region" description="Low complexity" evidence="1">
    <location>
        <begin position="79"/>
        <end position="116"/>
    </location>
</feature>
<accession>A0A4Z0LXT7</accession>
<dbReference type="RefSeq" id="WP_135445939.1">
    <property type="nucleotide sequence ID" value="NZ_SRLE01000012.1"/>
</dbReference>
<dbReference type="OrthoDB" id="5432325at2"/>
<sequence length="345" mass="34289">MSLILDALNRSRDDVGGVPGLDTAHTLPVEPRRPLAMWLLGAALLFALVVIAWLLLRPASAPAPAGAPATVVATAPDAAPAPASASASPRVPAQPGAQQAAEVQQAASKPVAAESAALERPTAVNSVAADSVAANSVEPGPAAASAASSGAVAGLALGEATAMGAGAETANAAGNPGTSSAGNSAAADPAIAALYEPDGDAAQTATAKKPVQPTAKPQPAATARTEPASRPQPAPTASEEGVDIDALVRRAQAEIANAELAAHPAPFVGSLSQQTKDAIPTLLYSAHDYSGKQGQSSVVINGRQLRVGGSPATGIKVDEILPDSVVLSFQGKQFRLRALNSWVNL</sequence>
<keyword evidence="2" id="KW-1133">Transmembrane helix</keyword>
<evidence type="ECO:0000259" key="3">
    <source>
        <dbReference type="Pfam" id="PF16537"/>
    </source>
</evidence>
<keyword evidence="5" id="KW-1185">Reference proteome</keyword>
<proteinExistence type="predicted"/>
<comment type="caution">
    <text evidence="4">The sequence shown here is derived from an EMBL/GenBank/DDBJ whole genome shotgun (WGS) entry which is preliminary data.</text>
</comment>
<feature type="region of interest" description="Disordered" evidence="1">
    <location>
        <begin position="200"/>
        <end position="242"/>
    </location>
</feature>
<evidence type="ECO:0000313" key="4">
    <source>
        <dbReference type="EMBL" id="TGD71895.1"/>
    </source>
</evidence>
<reference evidence="4 5" key="1">
    <citation type="submission" date="2019-04" db="EMBL/GenBank/DDBJ databases">
        <title>Taxonomy of novel Haliea sp. from mangrove soil of West Coast of India.</title>
        <authorList>
            <person name="Verma A."/>
            <person name="Kumar P."/>
            <person name="Krishnamurthi S."/>
        </authorList>
    </citation>
    <scope>NUCLEOTIDE SEQUENCE [LARGE SCALE GENOMIC DNA]</scope>
    <source>
        <strain evidence="4 5">SAOS-164</strain>
    </source>
</reference>
<keyword evidence="2" id="KW-0812">Transmembrane</keyword>
<evidence type="ECO:0000256" key="2">
    <source>
        <dbReference type="SAM" id="Phobius"/>
    </source>
</evidence>
<dbReference type="Pfam" id="PF16537">
    <property type="entry name" value="T2SSB"/>
    <property type="match status" value="1"/>
</dbReference>
<dbReference type="Proteomes" id="UP000298050">
    <property type="component" value="Unassembled WGS sequence"/>
</dbReference>
<feature type="domain" description="Type II secretion system protein GspB C-terminal" evidence="3">
    <location>
        <begin position="279"/>
        <end position="338"/>
    </location>
</feature>
<name>A0A4Z0LXT7_9GAMM</name>
<protein>
    <recommendedName>
        <fullName evidence="3">Type II secretion system protein GspB C-terminal domain-containing protein</fullName>
    </recommendedName>
</protein>
<dbReference type="GO" id="GO:0015627">
    <property type="term" value="C:type II protein secretion system complex"/>
    <property type="evidence" value="ECO:0007669"/>
    <property type="project" value="InterPro"/>
</dbReference>
<feature type="region of interest" description="Disordered" evidence="1">
    <location>
        <begin position="79"/>
        <end position="120"/>
    </location>
</feature>
<organism evidence="4 5">
    <name type="scientific">Mangrovimicrobium sediminis</name>
    <dbReference type="NCBI Taxonomy" id="2562682"/>
    <lineage>
        <taxon>Bacteria</taxon>
        <taxon>Pseudomonadati</taxon>
        <taxon>Pseudomonadota</taxon>
        <taxon>Gammaproteobacteria</taxon>
        <taxon>Cellvibrionales</taxon>
        <taxon>Halieaceae</taxon>
        <taxon>Mangrovimicrobium</taxon>
    </lineage>
</organism>
<gene>
    <name evidence="4" type="ORF">E4634_17445</name>
</gene>